<evidence type="ECO:0000313" key="2">
    <source>
        <dbReference type="Proteomes" id="UP000677054"/>
    </source>
</evidence>
<dbReference type="InterPro" id="IPR019169">
    <property type="entry name" value="Transmembrane_26"/>
</dbReference>
<reference evidence="1" key="1">
    <citation type="submission" date="2020-11" db="EMBL/GenBank/DDBJ databases">
        <authorList>
            <person name="Tran Van P."/>
        </authorList>
    </citation>
    <scope>NUCLEOTIDE SEQUENCE</scope>
</reference>
<accession>A0A7R9A735</accession>
<protein>
    <submittedName>
        <fullName evidence="1">Uncharacterized protein</fullName>
    </submittedName>
</protein>
<dbReference type="AlphaFoldDB" id="A0A7R9A735"/>
<dbReference type="PANTHER" id="PTHR22168">
    <property type="entry name" value="TMEM26 PROTEIN"/>
    <property type="match status" value="1"/>
</dbReference>
<dbReference type="EMBL" id="CAJPEV010001004">
    <property type="protein sequence ID" value="CAG0890063.1"/>
    <property type="molecule type" value="Genomic_DNA"/>
</dbReference>
<keyword evidence="2" id="KW-1185">Reference proteome</keyword>
<dbReference type="Proteomes" id="UP000677054">
    <property type="component" value="Unassembled WGS sequence"/>
</dbReference>
<organism evidence="1">
    <name type="scientific">Darwinula stevensoni</name>
    <dbReference type="NCBI Taxonomy" id="69355"/>
    <lineage>
        <taxon>Eukaryota</taxon>
        <taxon>Metazoa</taxon>
        <taxon>Ecdysozoa</taxon>
        <taxon>Arthropoda</taxon>
        <taxon>Crustacea</taxon>
        <taxon>Oligostraca</taxon>
        <taxon>Ostracoda</taxon>
        <taxon>Podocopa</taxon>
        <taxon>Podocopida</taxon>
        <taxon>Darwinulocopina</taxon>
        <taxon>Darwinuloidea</taxon>
        <taxon>Darwinulidae</taxon>
        <taxon>Darwinula</taxon>
    </lineage>
</organism>
<sequence>MNEFCPSVFFYLCSVVPPIWILELDLASSRANASASWNATDCYSMQKFPPTNPSTKEALSRLLDIYLPLALPREQWAKILEQMLLVILIVGRWLLPKGELTRDQLSQLLLVYIAMAADIVELFEAFKEKEVIVNKELTFYILGQMCQRFLSWF</sequence>
<name>A0A7R9A735_9CRUS</name>
<dbReference type="Pfam" id="PF09772">
    <property type="entry name" value="Tmem26"/>
    <property type="match status" value="1"/>
</dbReference>
<dbReference type="EMBL" id="LR900521">
    <property type="protein sequence ID" value="CAD7245968.1"/>
    <property type="molecule type" value="Genomic_DNA"/>
</dbReference>
<gene>
    <name evidence="1" type="ORF">DSTB1V02_LOCUS5834</name>
</gene>
<dbReference type="OrthoDB" id="10042902at2759"/>
<proteinExistence type="predicted"/>
<evidence type="ECO:0000313" key="1">
    <source>
        <dbReference type="EMBL" id="CAD7245968.1"/>
    </source>
</evidence>